<feature type="domain" description="Amidase" evidence="5">
    <location>
        <begin position="95"/>
        <end position="545"/>
    </location>
</feature>
<evidence type="ECO:0000313" key="6">
    <source>
        <dbReference type="EMBL" id="KAB8071780.1"/>
    </source>
</evidence>
<organism evidence="6 7">
    <name type="scientific">Aspergillus leporis</name>
    <dbReference type="NCBI Taxonomy" id="41062"/>
    <lineage>
        <taxon>Eukaryota</taxon>
        <taxon>Fungi</taxon>
        <taxon>Dikarya</taxon>
        <taxon>Ascomycota</taxon>
        <taxon>Pezizomycotina</taxon>
        <taxon>Eurotiomycetes</taxon>
        <taxon>Eurotiomycetidae</taxon>
        <taxon>Eurotiales</taxon>
        <taxon>Aspergillaceae</taxon>
        <taxon>Aspergillus</taxon>
        <taxon>Aspergillus subgen. Circumdati</taxon>
    </lineage>
</organism>
<dbReference type="PANTHER" id="PTHR46072:SF4">
    <property type="entry name" value="AMIDASE C550.07-RELATED"/>
    <property type="match status" value="1"/>
</dbReference>
<dbReference type="Gene3D" id="3.90.1300.10">
    <property type="entry name" value="Amidase signature (AS) domain"/>
    <property type="match status" value="1"/>
</dbReference>
<evidence type="ECO:0000259" key="5">
    <source>
        <dbReference type="Pfam" id="PF01425"/>
    </source>
</evidence>
<evidence type="ECO:0000256" key="3">
    <source>
        <dbReference type="PIRSR" id="PIRSR001221-1"/>
    </source>
</evidence>
<dbReference type="PIRSF" id="PIRSF001221">
    <property type="entry name" value="Amidase_fungi"/>
    <property type="match status" value="1"/>
</dbReference>
<dbReference type="InterPro" id="IPR023631">
    <property type="entry name" value="Amidase_dom"/>
</dbReference>
<keyword evidence="7" id="KW-1185">Reference proteome</keyword>
<evidence type="ECO:0000256" key="1">
    <source>
        <dbReference type="ARBA" id="ARBA00009199"/>
    </source>
</evidence>
<dbReference type="AlphaFoldDB" id="A0A5N5WX84"/>
<dbReference type="GO" id="GO:0016787">
    <property type="term" value="F:hydrolase activity"/>
    <property type="evidence" value="ECO:0007669"/>
    <property type="project" value="UniProtKB-KW"/>
</dbReference>
<proteinExistence type="inferred from homology"/>
<evidence type="ECO:0000256" key="4">
    <source>
        <dbReference type="PIRSR" id="PIRSR001221-2"/>
    </source>
</evidence>
<protein>
    <submittedName>
        <fullName evidence="6">Amidase signature domain-containing protein</fullName>
    </submittedName>
</protein>
<evidence type="ECO:0000313" key="7">
    <source>
        <dbReference type="Proteomes" id="UP000326565"/>
    </source>
</evidence>
<accession>A0A5N5WX84</accession>
<dbReference type="EMBL" id="ML732263">
    <property type="protein sequence ID" value="KAB8071780.1"/>
    <property type="molecule type" value="Genomic_DNA"/>
</dbReference>
<feature type="binding site" evidence="4">
    <location>
        <position position="198"/>
    </location>
    <ligand>
        <name>substrate</name>
    </ligand>
</feature>
<dbReference type="SUPFAM" id="SSF75304">
    <property type="entry name" value="Amidase signature (AS) enzymes"/>
    <property type="match status" value="1"/>
</dbReference>
<feature type="active site" description="Charge relay system" evidence="3">
    <location>
        <position position="223"/>
    </location>
</feature>
<dbReference type="InterPro" id="IPR036928">
    <property type="entry name" value="AS_sf"/>
</dbReference>
<gene>
    <name evidence="6" type="ORF">BDV29DRAFT_178587</name>
</gene>
<feature type="binding site" evidence="4">
    <location>
        <begin position="244"/>
        <end position="247"/>
    </location>
    <ligand>
        <name>substrate</name>
    </ligand>
</feature>
<comment type="similarity">
    <text evidence="1">Belongs to the amidase family.</text>
</comment>
<sequence>MTLVKSSPIVLTKAVPQGSPEFEIKRAALLQVFWDKIPTEYRLPQELINDPPNDVSGIPTSCGLLSSEEIEITETYDAVGLAEAISSRKYTALAVTIAFLKRSIIAHQLTCCLTQWLMDEALDQAKRLDTYLAENGKTVGTLHGVPISIKEHIPIAGTYSSQGSFGSIIKNEEDSQMVAILRSMGAVFYCKTNQPQTLMHLESDSHWGRVLNPFNIHLSAGGSTGGEAALIAMKGSVLGVGTDIGGSIRGPAAFCGIYGFKPTSYTLPMAGFLAAPFSAELNILCSTGPMCRSMRDMDLFMGLMSAAKPYLLDPRLVPIPWTGLQTPLGRRIKVGIVSNDGFIEPQPPVKRAISWARDLLSDPKHAAVLEVKEFIPFGAADAWTKIRRFYLPDGGSLVKSSISAVGEPFHPLSEWIWKDTEPSGMQTAEALILARRERDDFRCAFAQNWQEQDVDVIIGPAFVGPACAHDTAFYWTYTSLYNLVDYPGVVIPTPLKAGPGEQYESRYTPLSEACRHVKQLWESSDFEGAPVSLQVVARKYHDNELFGALAILKGILGLR</sequence>
<dbReference type="Proteomes" id="UP000326565">
    <property type="component" value="Unassembled WGS sequence"/>
</dbReference>
<dbReference type="OrthoDB" id="6428749at2759"/>
<dbReference type="PANTHER" id="PTHR46072">
    <property type="entry name" value="AMIDASE-RELATED-RELATED"/>
    <property type="match status" value="1"/>
</dbReference>
<feature type="binding site" evidence="4">
    <location>
        <position position="223"/>
    </location>
    <ligand>
        <name>substrate</name>
    </ligand>
</feature>
<reference evidence="6 7" key="1">
    <citation type="submission" date="2019-04" db="EMBL/GenBank/DDBJ databases">
        <title>Friends and foes A comparative genomics study of 23 Aspergillus species from section Flavi.</title>
        <authorList>
            <consortium name="DOE Joint Genome Institute"/>
            <person name="Kjaerbolling I."/>
            <person name="Vesth T."/>
            <person name="Frisvad J.C."/>
            <person name="Nybo J.L."/>
            <person name="Theobald S."/>
            <person name="Kildgaard S."/>
            <person name="Isbrandt T."/>
            <person name="Kuo A."/>
            <person name="Sato A."/>
            <person name="Lyhne E.K."/>
            <person name="Kogle M.E."/>
            <person name="Wiebenga A."/>
            <person name="Kun R.S."/>
            <person name="Lubbers R.J."/>
            <person name="Makela M.R."/>
            <person name="Barry K."/>
            <person name="Chovatia M."/>
            <person name="Clum A."/>
            <person name="Daum C."/>
            <person name="Haridas S."/>
            <person name="He G."/>
            <person name="LaButti K."/>
            <person name="Lipzen A."/>
            <person name="Mondo S."/>
            <person name="Riley R."/>
            <person name="Salamov A."/>
            <person name="Simmons B.A."/>
            <person name="Magnuson J.K."/>
            <person name="Henrissat B."/>
            <person name="Mortensen U.H."/>
            <person name="Larsen T.O."/>
            <person name="Devries R.P."/>
            <person name="Grigoriev I.V."/>
            <person name="Machida M."/>
            <person name="Baker S.E."/>
            <person name="Andersen M.R."/>
        </authorList>
    </citation>
    <scope>NUCLEOTIDE SEQUENCE [LARGE SCALE GENOMIC DNA]</scope>
    <source>
        <strain evidence="6 7">CBS 151.66</strain>
    </source>
</reference>
<evidence type="ECO:0000256" key="2">
    <source>
        <dbReference type="ARBA" id="ARBA00022801"/>
    </source>
</evidence>
<dbReference type="Pfam" id="PF01425">
    <property type="entry name" value="Amidase"/>
    <property type="match status" value="1"/>
</dbReference>
<feature type="active site" description="Charge relay system" evidence="3">
    <location>
        <position position="150"/>
    </location>
</feature>
<feature type="active site" description="Acyl-ester intermediate" evidence="3">
    <location>
        <position position="247"/>
    </location>
</feature>
<keyword evidence="2" id="KW-0378">Hydrolase</keyword>
<name>A0A5N5WX84_9EURO</name>